<evidence type="ECO:0000259" key="2">
    <source>
        <dbReference type="SMART" id="SM00829"/>
    </source>
</evidence>
<dbReference type="SUPFAM" id="SSF51735">
    <property type="entry name" value="NAD(P)-binding Rossmann-fold domains"/>
    <property type="match status" value="1"/>
</dbReference>
<dbReference type="InterPro" id="IPR036291">
    <property type="entry name" value="NAD(P)-bd_dom_sf"/>
</dbReference>
<dbReference type="Pfam" id="PF16884">
    <property type="entry name" value="ADH_N_2"/>
    <property type="match status" value="1"/>
</dbReference>
<name>A0ABQ6LXD0_9GAMM</name>
<feature type="domain" description="Enoyl reductase (ER)" evidence="2">
    <location>
        <begin position="16"/>
        <end position="331"/>
    </location>
</feature>
<dbReference type="RefSeq" id="WP_285763261.1">
    <property type="nucleotide sequence ID" value="NZ_BSYJ01000002.1"/>
</dbReference>
<keyword evidence="4" id="KW-1185">Reference proteome</keyword>
<evidence type="ECO:0000256" key="1">
    <source>
        <dbReference type="ARBA" id="ARBA00023002"/>
    </source>
</evidence>
<dbReference type="Gene3D" id="3.40.50.720">
    <property type="entry name" value="NAD(P)-binding Rossmann-like Domain"/>
    <property type="match status" value="1"/>
</dbReference>
<keyword evidence="1" id="KW-0560">Oxidoreductase</keyword>
<evidence type="ECO:0000313" key="4">
    <source>
        <dbReference type="Proteomes" id="UP001224392"/>
    </source>
</evidence>
<dbReference type="SMART" id="SM00829">
    <property type="entry name" value="PKS_ER"/>
    <property type="match status" value="1"/>
</dbReference>
<dbReference type="CDD" id="cd05288">
    <property type="entry name" value="PGDH"/>
    <property type="match status" value="1"/>
</dbReference>
<dbReference type="SUPFAM" id="SSF50129">
    <property type="entry name" value="GroES-like"/>
    <property type="match status" value="1"/>
</dbReference>
<reference evidence="3 4" key="1">
    <citation type="submission" date="2023-04" db="EMBL/GenBank/DDBJ databases">
        <title>Marinobulbifer ophiurae gen. nov., sp. Nov., isolate from tissue of brittle star Ophioplocus japonicus.</title>
        <authorList>
            <person name="Kawano K."/>
            <person name="Sawayama S."/>
            <person name="Nakagawa S."/>
        </authorList>
    </citation>
    <scope>NUCLEOTIDE SEQUENCE [LARGE SCALE GENOMIC DNA]</scope>
    <source>
        <strain evidence="3 4">NKW57</strain>
    </source>
</reference>
<dbReference type="InterPro" id="IPR045010">
    <property type="entry name" value="MDR_fam"/>
</dbReference>
<dbReference type="Proteomes" id="UP001224392">
    <property type="component" value="Unassembled WGS sequence"/>
</dbReference>
<comment type="caution">
    <text evidence="3">The sequence shown here is derived from an EMBL/GenBank/DDBJ whole genome shotgun (WGS) entry which is preliminary data.</text>
</comment>
<sequence length="334" mass="36215">MSGNVTQVRFAKPAPGLPTAETWAFSHDPLPEPQEGEVSIRLHYLSIDPAMKGWITNKRSYIESVPPGEVMRGFGVGEVIASRTDYFKVGDFCTGFTGIQTHATLNGRTLRKVDPQLAPLSRYMGGLGMTGFTGYFGLLDIGKPQAGETVVVSSAAGAVGHVVCQIARLKGCRVVGIAGGPDKCAYLREELELDAVIDYRAGSLGEALSEAAPDGIDVYFDGVGGETLDAVLARINRHARIVLCGAVSQYGQLENMVGPGNYMQLIAQSGLMQGFTMRDYLKQMPAAFVELLAWEKQGKLKFREHIIEGIEQFPQAVDMLYRGENHGKLMLKLV</sequence>
<dbReference type="InterPro" id="IPR013149">
    <property type="entry name" value="ADH-like_C"/>
</dbReference>
<organism evidence="3 4">
    <name type="scientific">Biformimicrobium ophioploci</name>
    <dbReference type="NCBI Taxonomy" id="3036711"/>
    <lineage>
        <taxon>Bacteria</taxon>
        <taxon>Pseudomonadati</taxon>
        <taxon>Pseudomonadota</taxon>
        <taxon>Gammaproteobacteria</taxon>
        <taxon>Cellvibrionales</taxon>
        <taxon>Microbulbiferaceae</taxon>
        <taxon>Biformimicrobium</taxon>
    </lineage>
</organism>
<dbReference type="InterPro" id="IPR011032">
    <property type="entry name" value="GroES-like_sf"/>
</dbReference>
<evidence type="ECO:0000313" key="3">
    <source>
        <dbReference type="EMBL" id="GMG86701.1"/>
    </source>
</evidence>
<dbReference type="EMBL" id="BSYJ01000002">
    <property type="protein sequence ID" value="GMG86701.1"/>
    <property type="molecule type" value="Genomic_DNA"/>
</dbReference>
<dbReference type="InterPro" id="IPR041694">
    <property type="entry name" value="ADH_N_2"/>
</dbReference>
<accession>A0ABQ6LXD0</accession>
<dbReference type="PANTHER" id="PTHR43205">
    <property type="entry name" value="PROSTAGLANDIN REDUCTASE"/>
    <property type="match status" value="1"/>
</dbReference>
<protein>
    <submittedName>
        <fullName evidence="3">NADP-dependent oxidoreductase</fullName>
    </submittedName>
</protein>
<dbReference type="PANTHER" id="PTHR43205:SF42">
    <property type="entry name" value="ALCOHOL DEHYDROGENASE, ZINC-CONTAINING (AFU_ORTHOLOGUE AFUA_7G04530)"/>
    <property type="match status" value="1"/>
</dbReference>
<proteinExistence type="predicted"/>
<dbReference type="Gene3D" id="3.90.180.10">
    <property type="entry name" value="Medium-chain alcohol dehydrogenases, catalytic domain"/>
    <property type="match status" value="1"/>
</dbReference>
<dbReference type="Pfam" id="PF00107">
    <property type="entry name" value="ADH_zinc_N"/>
    <property type="match status" value="1"/>
</dbReference>
<dbReference type="InterPro" id="IPR020843">
    <property type="entry name" value="ER"/>
</dbReference>
<gene>
    <name evidence="3" type="ORF">MNKW57_10220</name>
</gene>